<protein>
    <submittedName>
        <fullName evidence="5">WD repeat-containing protein 17 isoform X7</fullName>
    </submittedName>
</protein>
<dbReference type="PANTHER" id="PTHR44464:SF1">
    <property type="entry name" value="WD REPEAT-CONTAINING PROTEIN 17"/>
    <property type="match status" value="1"/>
</dbReference>
<dbReference type="InterPro" id="IPR020472">
    <property type="entry name" value="WD40_PAC1"/>
</dbReference>
<dbReference type="SUPFAM" id="SSF50998">
    <property type="entry name" value="Quinoprotein alcohol dehydrogenase-like"/>
    <property type="match status" value="1"/>
</dbReference>
<dbReference type="SUPFAM" id="SSF50978">
    <property type="entry name" value="WD40 repeat-like"/>
    <property type="match status" value="1"/>
</dbReference>
<feature type="repeat" description="WD" evidence="3">
    <location>
        <begin position="648"/>
        <end position="682"/>
    </location>
</feature>
<sequence>MAWMTYISNWFEQDDWYEGLQRASMSQVRQVGLLAAGCQPWNKDVCAASGDRFAYCATLAIYIYQLDHRYNEFKLHAIMSEHKKTITAISWCPHNPDLFASGSTDNLVIIWNVAEQKVIAKLDSTKGIPASLNWSWNADNVVAFVSHRGPLFIWTISGPESGVTVHKEAHSFLSDICIFRWHTHKKGKVVFGHIDGSLSIFQPGHKNQKHVLRPESLEGTDEEDPVTALEWDPLSTDYLLVVNLHYGIRLVDSESLSCITTFNLPSAAASVQCLAWVPSAPGMFVTGDSQVGVLRIWNVSRTTPIDNLKLKKTGFHCLHVLNSPPRKKFSVQSPAKNHYTSSTSEAVPPPTLTQNQAFSLPPGHAVCCFLDGGVGLYDMGAKKWDFLRDLGHVETIFDCKFKPDDPNLLATASFDGTIKVWDINTLTAVYTSPGNEGVIYSLSWAPGGLNCIAGGTSRNGAFIWNVQKGKIIQRFNEHGTNGIFCIAWSHKDSKRIATCSNDGFCIIRTIDGKVLHKYKHPAAVFGCDWSQNNKDMIATGCEDTNVRVYYVATSSDQPLKVFSGHTAKVFHVKWSPLREGILCSGSDDGTVRIWDYTQDACISILSGHTAPVRGLMWNTEIPYLLVSGSWDYTIKVWDTREGTCLDTVYDHGADVYGLTCHPSRPFTMASCSRDSTVRLWSLTPLITPVQINILADRSWEEIIGNTDYAIEAGTPPLLCGKVSRDIRQEIEKLTGNSRMKKLRWFSECLSPPGGSDNVWNLVAVIKGQDDSLLPQNYCKGIMHLKHLIKFKTSEAQELTTVKMSKFGGGIGVPTKEERLKEAAEIHLRLGQIQRYCELMVELGEWDKALSIAPGVSVKYWKKLMQRRADQLIQEDKDDVIPYCIATGDVKKLVHFFMSRGQLKEALLVAQAACEGNMQTLHVSTPNGASYFDDTYKEDFNENLAADLLLMIPDNELHLIKLCAFYPGCTEEINDLHDKCKLPTVEECMQLAETAHADDNIFETVKYYLLSQEPEKALPIGISFVKEYLSSSDWTLDTIYPVLDLLSYIRTEKLLLHTYTEARNELLILCGYIGALLAIRRQYQSIVPALYEYTSQLLKRREVSVPLKIEYLSEELDAWRACTQSTNRSLEDSPYTPPSDSQRMVYATLLKRLKEESLKGIIGPDYVTGSNLPSHSDIHISCLTGLKIQGPVFFLEDGKSAISLNDALMWAKVNPFSPLGTGIRLNPF</sequence>
<evidence type="ECO:0000256" key="3">
    <source>
        <dbReference type="PROSITE-ProRule" id="PRU00221"/>
    </source>
</evidence>
<dbReference type="GeneID" id="116565209"/>
<feature type="repeat" description="WD" evidence="3">
    <location>
        <begin position="79"/>
        <end position="121"/>
    </location>
</feature>
<evidence type="ECO:0000256" key="2">
    <source>
        <dbReference type="ARBA" id="ARBA00022737"/>
    </source>
</evidence>
<dbReference type="SMART" id="SM00320">
    <property type="entry name" value="WD40"/>
    <property type="match status" value="11"/>
</dbReference>
<dbReference type="CDD" id="cd00200">
    <property type="entry name" value="WD40"/>
    <property type="match status" value="1"/>
</dbReference>
<dbReference type="PROSITE" id="PS00678">
    <property type="entry name" value="WD_REPEATS_1"/>
    <property type="match status" value="2"/>
</dbReference>
<dbReference type="AlphaFoldDB" id="A0A6J3JJ70"/>
<dbReference type="InterPro" id="IPR001680">
    <property type="entry name" value="WD40_rpt"/>
</dbReference>
<evidence type="ECO:0000256" key="1">
    <source>
        <dbReference type="ARBA" id="ARBA00022574"/>
    </source>
</evidence>
<dbReference type="PROSITE" id="PS50294">
    <property type="entry name" value="WD_REPEATS_REGION"/>
    <property type="match status" value="4"/>
</dbReference>
<dbReference type="PRINTS" id="PR00320">
    <property type="entry name" value="GPROTEINBRPT"/>
</dbReference>
<evidence type="ECO:0000313" key="5">
    <source>
        <dbReference type="RefSeq" id="XP_032154590.1"/>
    </source>
</evidence>
<proteinExistence type="predicted"/>
<keyword evidence="4" id="KW-1185">Reference proteome</keyword>
<organism evidence="4 5">
    <name type="scientific">Sapajus apella</name>
    <name type="common">Brown-capped capuchin</name>
    <name type="synonym">Cebus apella</name>
    <dbReference type="NCBI Taxonomy" id="9515"/>
    <lineage>
        <taxon>Eukaryota</taxon>
        <taxon>Metazoa</taxon>
        <taxon>Chordata</taxon>
        <taxon>Craniata</taxon>
        <taxon>Vertebrata</taxon>
        <taxon>Euteleostomi</taxon>
        <taxon>Mammalia</taxon>
        <taxon>Eutheria</taxon>
        <taxon>Euarchontoglires</taxon>
        <taxon>Primates</taxon>
        <taxon>Haplorrhini</taxon>
        <taxon>Platyrrhini</taxon>
        <taxon>Cebidae</taxon>
        <taxon>Cebinae</taxon>
        <taxon>Sapajus</taxon>
    </lineage>
</organism>
<dbReference type="InterPro" id="IPR036322">
    <property type="entry name" value="WD40_repeat_dom_sf"/>
</dbReference>
<evidence type="ECO:0000313" key="4">
    <source>
        <dbReference type="Proteomes" id="UP000504640"/>
    </source>
</evidence>
<accession>A0A6J3JJ70</accession>
<dbReference type="CTD" id="116966"/>
<dbReference type="InterPro" id="IPR015943">
    <property type="entry name" value="WD40/YVTN_repeat-like_dom_sf"/>
</dbReference>
<reference evidence="5" key="1">
    <citation type="submission" date="2025-08" db="UniProtKB">
        <authorList>
            <consortium name="RefSeq"/>
        </authorList>
    </citation>
    <scope>IDENTIFICATION</scope>
    <source>
        <tissue evidence="5">Blood</tissue>
    </source>
</reference>
<dbReference type="Pfam" id="PF00400">
    <property type="entry name" value="WD40"/>
    <property type="match status" value="7"/>
</dbReference>
<dbReference type="PROSITE" id="PS50082">
    <property type="entry name" value="WD_REPEATS_2"/>
    <property type="match status" value="5"/>
</dbReference>
<keyword evidence="2" id="KW-0677">Repeat</keyword>
<dbReference type="InterPro" id="IPR019775">
    <property type="entry name" value="WD40_repeat_CS"/>
</dbReference>
<feature type="repeat" description="WD" evidence="3">
    <location>
        <begin position="389"/>
        <end position="431"/>
    </location>
</feature>
<dbReference type="Proteomes" id="UP000504640">
    <property type="component" value="Unplaced"/>
</dbReference>
<gene>
    <name evidence="5" type="primary">WDR17</name>
</gene>
<dbReference type="InterPro" id="IPR011047">
    <property type="entry name" value="Quinoprotein_ADH-like_sf"/>
</dbReference>
<feature type="repeat" description="WD" evidence="3">
    <location>
        <begin position="605"/>
        <end position="647"/>
    </location>
</feature>
<feature type="repeat" description="WD" evidence="3">
    <location>
        <begin position="562"/>
        <end position="604"/>
    </location>
</feature>
<keyword evidence="1 3" id="KW-0853">WD repeat</keyword>
<dbReference type="Gene3D" id="2.130.10.10">
    <property type="entry name" value="YVTN repeat-like/Quinoprotein amine dehydrogenase"/>
    <property type="match status" value="4"/>
</dbReference>
<dbReference type="PANTHER" id="PTHR44464">
    <property type="entry name" value="WD REPEAT-CONTAINING PROTEIN 17"/>
    <property type="match status" value="1"/>
</dbReference>
<dbReference type="RefSeq" id="XP_032154590.1">
    <property type="nucleotide sequence ID" value="XM_032298699.1"/>
</dbReference>
<name>A0A6J3JJ70_SAPAP</name>